<proteinExistence type="predicted"/>
<dbReference type="Pfam" id="PF09243">
    <property type="entry name" value="Rsm22"/>
    <property type="match status" value="1"/>
</dbReference>
<dbReference type="GO" id="GO:0046872">
    <property type="term" value="F:metal ion binding"/>
    <property type="evidence" value="ECO:0007669"/>
    <property type="project" value="UniProtKB-KW"/>
</dbReference>
<evidence type="ECO:0000256" key="1">
    <source>
        <dbReference type="ARBA" id="ARBA00022723"/>
    </source>
</evidence>
<dbReference type="GO" id="GO:0008168">
    <property type="term" value="F:methyltransferase activity"/>
    <property type="evidence" value="ECO:0007669"/>
    <property type="project" value="UniProtKB-KW"/>
</dbReference>
<evidence type="ECO:0000256" key="4">
    <source>
        <dbReference type="ARBA" id="ARBA00023014"/>
    </source>
</evidence>
<keyword evidence="5" id="KW-0489">Methyltransferase</keyword>
<dbReference type="GO" id="GO:0015935">
    <property type="term" value="C:small ribosomal subunit"/>
    <property type="evidence" value="ECO:0007669"/>
    <property type="project" value="TreeGrafter"/>
</dbReference>
<reference evidence="6" key="1">
    <citation type="submission" date="2017-12" db="EMBL/GenBank/DDBJ databases">
        <authorList>
            <person name="Diaz M."/>
        </authorList>
    </citation>
    <scope>NUCLEOTIDE SEQUENCE [LARGE SCALE GENOMIC DNA]</scope>
    <source>
        <strain evidence="6">FI11154</strain>
    </source>
</reference>
<dbReference type="InterPro" id="IPR052571">
    <property type="entry name" value="Mt_RNA_Methyltransferase"/>
</dbReference>
<dbReference type="EC" id="2.1.1.-" evidence="5"/>
<evidence type="ECO:0000313" key="5">
    <source>
        <dbReference type="EMBL" id="SPL66015.1"/>
    </source>
</evidence>
<dbReference type="Proteomes" id="UP000246073">
    <property type="component" value="Unassembled WGS sequence"/>
</dbReference>
<keyword evidence="2" id="KW-0809">Transit peptide</keyword>
<dbReference type="GO" id="GO:0051536">
    <property type="term" value="F:iron-sulfur cluster binding"/>
    <property type="evidence" value="ECO:0007669"/>
    <property type="project" value="UniProtKB-KW"/>
</dbReference>
<keyword evidence="3" id="KW-0408">Iron</keyword>
<keyword evidence="5" id="KW-0808">Transferase</keyword>
<evidence type="ECO:0000313" key="6">
    <source>
        <dbReference type="Proteomes" id="UP000246073"/>
    </source>
</evidence>
<dbReference type="InterPro" id="IPR015324">
    <property type="entry name" value="Ribosomal_Rsm22-like"/>
</dbReference>
<dbReference type="GO" id="GO:0032259">
    <property type="term" value="P:methylation"/>
    <property type="evidence" value="ECO:0007669"/>
    <property type="project" value="UniProtKB-KW"/>
</dbReference>
<dbReference type="SUPFAM" id="SSF53335">
    <property type="entry name" value="S-adenosyl-L-methionine-dependent methyltransferases"/>
    <property type="match status" value="1"/>
</dbReference>
<keyword evidence="4" id="KW-0411">Iron-sulfur</keyword>
<evidence type="ECO:0000256" key="2">
    <source>
        <dbReference type="ARBA" id="ARBA00022946"/>
    </source>
</evidence>
<dbReference type="AlphaFoldDB" id="A0A2P9HPE8"/>
<dbReference type="GO" id="GO:0006412">
    <property type="term" value="P:translation"/>
    <property type="evidence" value="ECO:0007669"/>
    <property type="project" value="InterPro"/>
</dbReference>
<accession>A0A2P9HPE8</accession>
<dbReference type="EMBL" id="OOFM01000005">
    <property type="protein sequence ID" value="SPL66015.1"/>
    <property type="molecule type" value="Genomic_DNA"/>
</dbReference>
<dbReference type="Gene3D" id="3.40.50.150">
    <property type="entry name" value="Vaccinia Virus protein VP39"/>
    <property type="match status" value="1"/>
</dbReference>
<dbReference type="RefSeq" id="WP_109369527.1">
    <property type="nucleotide sequence ID" value="NZ_OOFM01000005.1"/>
</dbReference>
<gene>
    <name evidence="5" type="ORF">OHAE_1882</name>
</gene>
<dbReference type="GO" id="GO:0003735">
    <property type="term" value="F:structural constituent of ribosome"/>
    <property type="evidence" value="ECO:0007669"/>
    <property type="project" value="TreeGrafter"/>
</dbReference>
<sequence length="326" mass="35699">MELPPILRQAVDAALEGVALADLKRASDLLSRRYRAETRDGRLHISDDLAAKAYLAARLPATYAAVRASLDSAAEVCPDFAPQSMLDVGAGPGTALWAARGCWPSLENATMIEASPAIRAVGSSLAGNSGFASLDWRAGDVVKEKLDFPQADLVTIAYVLDELAPDDRRKLVAQLWASTRQMFVIVEPGTPAGWQRILDARRALIELGAVIAAPCPHQLECPLVAPDWCHFSRRVARSRIHRMTKDAEVPWEDEKFIYLAAVRQPSVAVEARVIAPPRVGGGKVSVKLCKGDGTAEERLFTKRDGVFFRWARRADWGDAYFEEPAR</sequence>
<keyword evidence="1" id="KW-0479">Metal-binding</keyword>
<name>A0A2P9HPE8_9HYPH</name>
<evidence type="ECO:0000256" key="3">
    <source>
        <dbReference type="ARBA" id="ARBA00023004"/>
    </source>
</evidence>
<dbReference type="PANTHER" id="PTHR13184">
    <property type="entry name" value="37S RIBOSOMAL PROTEIN S22"/>
    <property type="match status" value="1"/>
</dbReference>
<dbReference type="PANTHER" id="PTHR13184:SF5">
    <property type="entry name" value="METHYLTRANSFERASE-LIKE PROTEIN 17, MITOCHONDRIAL"/>
    <property type="match status" value="1"/>
</dbReference>
<organism evidence="5 6">
    <name type="scientific">Ochrobactrum soli</name>
    <dbReference type="NCBI Taxonomy" id="2448455"/>
    <lineage>
        <taxon>Bacteria</taxon>
        <taxon>Pseudomonadati</taxon>
        <taxon>Pseudomonadota</taxon>
        <taxon>Alphaproteobacteria</taxon>
        <taxon>Hyphomicrobiales</taxon>
        <taxon>Brucellaceae</taxon>
        <taxon>Brucella/Ochrobactrum group</taxon>
        <taxon>Ochrobactrum</taxon>
    </lineage>
</organism>
<dbReference type="InterPro" id="IPR029063">
    <property type="entry name" value="SAM-dependent_MTases_sf"/>
</dbReference>
<protein>
    <submittedName>
        <fullName evidence="5">Methyltransferase</fullName>
        <ecNumber evidence="5">2.1.1.-</ecNumber>
    </submittedName>
</protein>